<proteinExistence type="predicted"/>
<dbReference type="EMBL" id="GG730046">
    <property type="protein sequence ID" value="EEZ92885.1"/>
    <property type="molecule type" value="Genomic_DNA"/>
</dbReference>
<keyword evidence="1" id="KW-0472">Membrane</keyword>
<organism evidence="2 3">
    <name type="scientific">Candidatus Parvarchaeum acidiphilum ARMAN-4</name>
    <dbReference type="NCBI Taxonomy" id="662760"/>
    <lineage>
        <taxon>Archaea</taxon>
        <taxon>Candidatus Parvarchaeota</taxon>
        <taxon>Candidatus Parvarchaeum</taxon>
    </lineage>
</organism>
<dbReference type="AlphaFoldDB" id="D2EFI8"/>
<protein>
    <submittedName>
        <fullName evidence="2">Uncharacterized protein</fullName>
    </submittedName>
</protein>
<dbReference type="Proteomes" id="UP000009375">
    <property type="component" value="Unassembled WGS sequence"/>
</dbReference>
<accession>D2EFI8</accession>
<gene>
    <name evidence="2" type="ORF">BJBARM4_0506</name>
</gene>
<name>D2EFI8_PARA4</name>
<evidence type="ECO:0000313" key="3">
    <source>
        <dbReference type="Proteomes" id="UP000009375"/>
    </source>
</evidence>
<evidence type="ECO:0000313" key="2">
    <source>
        <dbReference type="EMBL" id="EEZ92885.1"/>
    </source>
</evidence>
<sequence>MQRIYFNEKRPKKVQVGDEERKQIRFILLDTYILMNNKGISEFLAFILSIIILIPIAVIAYFIITAGANKVVSSSESVTQYVSSTMLALQTGNSVVLPPVSPNLPKYTFLSQFYGSNSCISYLNQLSREDLLISPSNPSSLSGTYFVCIGTFSLSPIILNQSFWNYLPSNGEGSNNASFPGWFPDLAAYNSKSSNLASGINGSTGTLSYFILSQNPEVSLSDSCDSFFNATTIKYGYSQPGAYITTMTCAPLTYNNKSAFISVIPPSCSGSCGNNPMAFLYGNPGYIKFQECSYNGGNDLQCKFSIN</sequence>
<keyword evidence="1" id="KW-1133">Transmembrane helix</keyword>
<reference evidence="2 3" key="1">
    <citation type="journal article" date="2010" name="Proc. Natl. Acad. Sci. U.S.A.">
        <title>Enigmatic, ultrasmall, uncultivated Archaea.</title>
        <authorList>
            <person name="Baker B.J."/>
            <person name="Comolli L.R."/>
            <person name="Dick G.J."/>
            <person name="Hauser L.J."/>
            <person name="Hyatt D."/>
            <person name="Dill B.D."/>
            <person name="Land M.L."/>
            <person name="Verberkmoes N.C."/>
            <person name="Hettich R.L."/>
            <person name="Banfield J.F."/>
        </authorList>
    </citation>
    <scope>NUCLEOTIDE SEQUENCE [LARGE SCALE GENOMIC DNA]</scope>
</reference>
<evidence type="ECO:0000256" key="1">
    <source>
        <dbReference type="SAM" id="Phobius"/>
    </source>
</evidence>
<keyword evidence="1" id="KW-0812">Transmembrane</keyword>
<feature type="transmembrane region" description="Helical" evidence="1">
    <location>
        <begin position="43"/>
        <end position="64"/>
    </location>
</feature>